<evidence type="ECO:0000313" key="2">
    <source>
        <dbReference type="EMBL" id="MBB6093921.1"/>
    </source>
</evidence>
<keyword evidence="3" id="KW-1185">Reference proteome</keyword>
<evidence type="ECO:0000259" key="1">
    <source>
        <dbReference type="Pfam" id="PF13511"/>
    </source>
</evidence>
<sequence length="253" mass="27323">MLHRLEGFQVAAAQGWGYHRNALNLREVRRWMRLGIGCLLLVGLGLLCVQAQAQIYTCTAPDGSRVFSDEKCGPDAKVVRGIETRKPAATRAKSAPVPRKSPAELEQLLADCNSGNESACMTWTKGGGPNQLRAKEKELEASCEGGSLPACEERYCRDGATEQCRTRVMSLASVAGESWYLRFQRKPDAASPTTYAVRCIREGERLLRDVTIACAAAAGPERCRSSVGNEAFPRLDAAASSACSVKGVEVASR</sequence>
<reference evidence="2 3" key="1">
    <citation type="submission" date="2020-08" db="EMBL/GenBank/DDBJ databases">
        <title>Genomic Encyclopedia of Type Strains, Phase IV (KMG-IV): sequencing the most valuable type-strain genomes for metagenomic binning, comparative biology and taxonomic classification.</title>
        <authorList>
            <person name="Goeker M."/>
        </authorList>
    </citation>
    <scope>NUCLEOTIDE SEQUENCE [LARGE SCALE GENOMIC DNA]</scope>
    <source>
        <strain evidence="2 3">DSM 26723</strain>
    </source>
</reference>
<dbReference type="Proteomes" id="UP000588068">
    <property type="component" value="Unassembled WGS sequence"/>
</dbReference>
<comment type="caution">
    <text evidence="2">The sequence shown here is derived from an EMBL/GenBank/DDBJ whole genome shotgun (WGS) entry which is preliminary data.</text>
</comment>
<dbReference type="AlphaFoldDB" id="A0A841HL40"/>
<organism evidence="2 3">
    <name type="scientific">Povalibacter uvarum</name>
    <dbReference type="NCBI Taxonomy" id="732238"/>
    <lineage>
        <taxon>Bacteria</taxon>
        <taxon>Pseudomonadati</taxon>
        <taxon>Pseudomonadota</taxon>
        <taxon>Gammaproteobacteria</taxon>
        <taxon>Steroidobacterales</taxon>
        <taxon>Steroidobacteraceae</taxon>
        <taxon>Povalibacter</taxon>
    </lineage>
</organism>
<gene>
    <name evidence="2" type="ORF">HNQ60_002802</name>
</gene>
<dbReference type="InterPro" id="IPR025392">
    <property type="entry name" value="DUF4124"/>
</dbReference>
<protein>
    <recommendedName>
        <fullName evidence="1">DUF4124 domain-containing protein</fullName>
    </recommendedName>
</protein>
<accession>A0A841HL40</accession>
<dbReference type="Pfam" id="PF13511">
    <property type="entry name" value="DUF4124"/>
    <property type="match status" value="1"/>
</dbReference>
<dbReference type="RefSeq" id="WP_184332733.1">
    <property type="nucleotide sequence ID" value="NZ_JACHHZ010000003.1"/>
</dbReference>
<evidence type="ECO:0000313" key="3">
    <source>
        <dbReference type="Proteomes" id="UP000588068"/>
    </source>
</evidence>
<proteinExistence type="predicted"/>
<dbReference type="EMBL" id="JACHHZ010000003">
    <property type="protein sequence ID" value="MBB6093921.1"/>
    <property type="molecule type" value="Genomic_DNA"/>
</dbReference>
<feature type="domain" description="DUF4124" evidence="1">
    <location>
        <begin position="44"/>
        <end position="96"/>
    </location>
</feature>
<name>A0A841HL40_9GAMM</name>